<feature type="compositionally biased region" description="Basic and acidic residues" evidence="1">
    <location>
        <begin position="321"/>
        <end position="354"/>
    </location>
</feature>
<dbReference type="NCBIfam" id="NF033551">
    <property type="entry name" value="transpos_IS1182"/>
    <property type="match status" value="1"/>
</dbReference>
<dbReference type="RefSeq" id="WP_210809236.1">
    <property type="nucleotide sequence ID" value="NZ_JAGQDG010000004.1"/>
</dbReference>
<keyword evidence="5" id="KW-1185">Reference proteome</keyword>
<reference evidence="4 5" key="1">
    <citation type="submission" date="2021-04" db="EMBL/GenBank/DDBJ databases">
        <title>The genome sequence of type strain Ideonella paludis KCTC 32238.</title>
        <authorList>
            <person name="Liu Y."/>
        </authorList>
    </citation>
    <scope>NUCLEOTIDE SEQUENCE [LARGE SCALE GENOMIC DNA]</scope>
    <source>
        <strain evidence="4 5">KCTC 32238</strain>
    </source>
</reference>
<accession>A0ABS5DXP5</accession>
<evidence type="ECO:0000313" key="4">
    <source>
        <dbReference type="EMBL" id="MBQ0935918.1"/>
    </source>
</evidence>
<dbReference type="PANTHER" id="PTHR33408">
    <property type="entry name" value="TRANSPOSASE"/>
    <property type="match status" value="1"/>
</dbReference>
<feature type="domain" description="Transposase DDE" evidence="3">
    <location>
        <begin position="372"/>
        <end position="508"/>
    </location>
</feature>
<dbReference type="EMBL" id="JAGQDG010000004">
    <property type="protein sequence ID" value="MBQ0935918.1"/>
    <property type="molecule type" value="Genomic_DNA"/>
</dbReference>
<feature type="region of interest" description="Disordered" evidence="1">
    <location>
        <begin position="312"/>
        <end position="354"/>
    </location>
</feature>
<organism evidence="4 5">
    <name type="scientific">Ideonella paludis</name>
    <dbReference type="NCBI Taxonomy" id="1233411"/>
    <lineage>
        <taxon>Bacteria</taxon>
        <taxon>Pseudomonadati</taxon>
        <taxon>Pseudomonadota</taxon>
        <taxon>Betaproteobacteria</taxon>
        <taxon>Burkholderiales</taxon>
        <taxon>Sphaerotilaceae</taxon>
        <taxon>Ideonella</taxon>
    </lineage>
</organism>
<name>A0ABS5DXP5_9BURK</name>
<sequence>MPRYKPSDCHALMLPVVLSEQIVPGSFAFALDYLVDHELDLSELDARFSNDEVGASAYDPRVMLKIVLLAYSQGLISSRSIAAACARNVQFIAISGDSQPSHAHIAKFVVSLSDQIKPLFSQVLMTCDAQGLIGREMFAIDGVKLPSNASKERSGTHEELRHRAERLDKAADKILSLHQAQDKAGAQEALEPKRQARIEALRQEAERTRAFVSQSPKRLNNKGQELKSNITDPDSAKMATNKGVIQGYAAQAAVDSAHQVIIAADVVGSGSEQAMLTPMIEQAKPWSDSDTLVTADAGYHSDANVQQLHDSNTPALIADGQMRKRDERFEGRDKHKAKPDPLSEKKANGEPPEIKFFRPKDFSFNDDDKTATCPAGQVLNRKGRVHVSASGHPYQTYIAQASDCAACPLRGQCLKRRRSKEGANDERGRQVTRFFARPVDLSHPSERMRQAIDSPRGRQLYSQRIGTVEPVFANLRHNKRMNRLNLRGQAKVRTQWSLYCMVHNIERLQRTGFGQTGLQ</sequence>
<dbReference type="InterPro" id="IPR047629">
    <property type="entry name" value="IS1182_transpos"/>
</dbReference>
<dbReference type="InterPro" id="IPR025668">
    <property type="entry name" value="Tnp_DDE_dom"/>
</dbReference>
<dbReference type="Proteomes" id="UP000672097">
    <property type="component" value="Unassembled WGS sequence"/>
</dbReference>
<feature type="domain" description="Transposase InsH N-terminal" evidence="2">
    <location>
        <begin position="19"/>
        <end position="108"/>
    </location>
</feature>
<dbReference type="InterPro" id="IPR008490">
    <property type="entry name" value="Transposase_InsH_N"/>
</dbReference>
<proteinExistence type="predicted"/>
<dbReference type="Pfam" id="PF05598">
    <property type="entry name" value="DUF772"/>
    <property type="match status" value="1"/>
</dbReference>
<evidence type="ECO:0000259" key="3">
    <source>
        <dbReference type="Pfam" id="PF13751"/>
    </source>
</evidence>
<gene>
    <name evidence="4" type="ORF">KAK11_11325</name>
</gene>
<evidence type="ECO:0000259" key="2">
    <source>
        <dbReference type="Pfam" id="PF05598"/>
    </source>
</evidence>
<dbReference type="Pfam" id="PF13751">
    <property type="entry name" value="DDE_Tnp_1_6"/>
    <property type="match status" value="1"/>
</dbReference>
<evidence type="ECO:0000313" key="5">
    <source>
        <dbReference type="Proteomes" id="UP000672097"/>
    </source>
</evidence>
<comment type="caution">
    <text evidence="4">The sequence shown here is derived from an EMBL/GenBank/DDBJ whole genome shotgun (WGS) entry which is preliminary data.</text>
</comment>
<protein>
    <submittedName>
        <fullName evidence="4">IS1182 family transposase</fullName>
    </submittedName>
</protein>
<evidence type="ECO:0000256" key="1">
    <source>
        <dbReference type="SAM" id="MobiDB-lite"/>
    </source>
</evidence>